<evidence type="ECO:0000256" key="6">
    <source>
        <dbReference type="SAM" id="MobiDB-lite"/>
    </source>
</evidence>
<dbReference type="Proteomes" id="UP000000851">
    <property type="component" value="Chromosome"/>
</dbReference>
<feature type="region of interest" description="Disordered" evidence="6">
    <location>
        <begin position="384"/>
        <end position="419"/>
    </location>
</feature>
<dbReference type="HOGENOM" id="CLU_404250_0_0_11"/>
<keyword evidence="1" id="KW-0808">Transferase</keyword>
<dbReference type="InterPro" id="IPR011009">
    <property type="entry name" value="Kinase-like_dom_sf"/>
</dbReference>
<dbReference type="Gene3D" id="1.10.510.10">
    <property type="entry name" value="Transferase(Phosphotransferase) domain 1"/>
    <property type="match status" value="1"/>
</dbReference>
<evidence type="ECO:0000256" key="2">
    <source>
        <dbReference type="ARBA" id="ARBA00022741"/>
    </source>
</evidence>
<feature type="binding site" evidence="5">
    <location>
        <position position="45"/>
    </location>
    <ligand>
        <name>ATP</name>
        <dbReference type="ChEBI" id="CHEBI:30616"/>
    </ligand>
</feature>
<dbReference type="CDD" id="cd14014">
    <property type="entry name" value="STKc_PknB_like"/>
    <property type="match status" value="1"/>
</dbReference>
<keyword evidence="4 5" id="KW-0067">ATP-binding</keyword>
<dbReference type="InterPro" id="IPR008271">
    <property type="entry name" value="Ser/Thr_kinase_AS"/>
</dbReference>
<keyword evidence="2 5" id="KW-0547">Nucleotide-binding</keyword>
<name>C7QF43_CATAD</name>
<dbReference type="GO" id="GO:0004674">
    <property type="term" value="F:protein serine/threonine kinase activity"/>
    <property type="evidence" value="ECO:0007669"/>
    <property type="project" value="UniProtKB-KW"/>
</dbReference>
<feature type="compositionally biased region" description="Low complexity" evidence="6">
    <location>
        <begin position="494"/>
        <end position="553"/>
    </location>
</feature>
<dbReference type="SUPFAM" id="SSF56112">
    <property type="entry name" value="Protein kinase-like (PK-like)"/>
    <property type="match status" value="1"/>
</dbReference>
<dbReference type="InterPro" id="IPR017441">
    <property type="entry name" value="Protein_kinase_ATP_BS"/>
</dbReference>
<protein>
    <submittedName>
        <fullName evidence="8">Serine/threonine protein kinase</fullName>
    </submittedName>
</protein>
<gene>
    <name evidence="8" type="ordered locus">Caci_5943</name>
</gene>
<evidence type="ECO:0000313" key="9">
    <source>
        <dbReference type="Proteomes" id="UP000000851"/>
    </source>
</evidence>
<evidence type="ECO:0000256" key="4">
    <source>
        <dbReference type="ARBA" id="ARBA00022840"/>
    </source>
</evidence>
<reference evidence="8 9" key="1">
    <citation type="journal article" date="2009" name="Stand. Genomic Sci.">
        <title>Complete genome sequence of Catenulispora acidiphila type strain (ID 139908).</title>
        <authorList>
            <person name="Copeland A."/>
            <person name="Lapidus A."/>
            <person name="Glavina Del Rio T."/>
            <person name="Nolan M."/>
            <person name="Lucas S."/>
            <person name="Chen F."/>
            <person name="Tice H."/>
            <person name="Cheng J.F."/>
            <person name="Bruce D."/>
            <person name="Goodwin L."/>
            <person name="Pitluck S."/>
            <person name="Mikhailova N."/>
            <person name="Pati A."/>
            <person name="Ivanova N."/>
            <person name="Mavromatis K."/>
            <person name="Chen A."/>
            <person name="Palaniappan K."/>
            <person name="Chain P."/>
            <person name="Land M."/>
            <person name="Hauser L."/>
            <person name="Chang Y.J."/>
            <person name="Jeffries C.D."/>
            <person name="Chertkov O."/>
            <person name="Brettin T."/>
            <person name="Detter J.C."/>
            <person name="Han C."/>
            <person name="Ali Z."/>
            <person name="Tindall B.J."/>
            <person name="Goker M."/>
            <person name="Bristow J."/>
            <person name="Eisen J.A."/>
            <person name="Markowitz V."/>
            <person name="Hugenholtz P."/>
            <person name="Kyrpides N.C."/>
            <person name="Klenk H.P."/>
        </authorList>
    </citation>
    <scope>NUCLEOTIDE SEQUENCE [LARGE SCALE GENOMIC DNA]</scope>
    <source>
        <strain evidence="9">DSM 44928 / JCM 14897 / NBRC 102108 / NRRL B-24433 / ID139908</strain>
    </source>
</reference>
<keyword evidence="3 8" id="KW-0418">Kinase</keyword>
<dbReference type="STRING" id="479433.Caci_5943"/>
<feature type="domain" description="Protein kinase" evidence="7">
    <location>
        <begin position="17"/>
        <end position="269"/>
    </location>
</feature>
<accession>C7QF43</accession>
<dbReference type="PANTHER" id="PTHR43289:SF34">
    <property type="entry name" value="SERINE_THREONINE-PROTEIN KINASE YBDM-RELATED"/>
    <property type="match status" value="1"/>
</dbReference>
<evidence type="ECO:0000259" key="7">
    <source>
        <dbReference type="PROSITE" id="PS50011"/>
    </source>
</evidence>
<dbReference type="SMART" id="SM00220">
    <property type="entry name" value="S_TKc"/>
    <property type="match status" value="1"/>
</dbReference>
<feature type="region of interest" description="Disordered" evidence="6">
    <location>
        <begin position="448"/>
        <end position="575"/>
    </location>
</feature>
<dbReference type="EMBL" id="CP001700">
    <property type="protein sequence ID" value="ACU74801.1"/>
    <property type="molecule type" value="Genomic_DNA"/>
</dbReference>
<evidence type="ECO:0000256" key="3">
    <source>
        <dbReference type="ARBA" id="ARBA00022777"/>
    </source>
</evidence>
<evidence type="ECO:0000256" key="5">
    <source>
        <dbReference type="PROSITE-ProRule" id="PRU10141"/>
    </source>
</evidence>
<evidence type="ECO:0000313" key="8">
    <source>
        <dbReference type="EMBL" id="ACU74801.1"/>
    </source>
</evidence>
<proteinExistence type="predicted"/>
<feature type="compositionally biased region" description="Pro residues" evidence="6">
    <location>
        <begin position="554"/>
        <end position="568"/>
    </location>
</feature>
<dbReference type="eggNOG" id="COG3266">
    <property type="taxonomic scope" value="Bacteria"/>
</dbReference>
<dbReference type="KEGG" id="cai:Caci_5943"/>
<dbReference type="AlphaFoldDB" id="C7QF43"/>
<keyword evidence="9" id="KW-1185">Reference proteome</keyword>
<dbReference type="GO" id="GO:0005524">
    <property type="term" value="F:ATP binding"/>
    <property type="evidence" value="ECO:0007669"/>
    <property type="project" value="UniProtKB-UniRule"/>
</dbReference>
<organism evidence="8 9">
    <name type="scientific">Catenulispora acidiphila (strain DSM 44928 / JCM 14897 / NBRC 102108 / NRRL B-24433 / ID139908)</name>
    <dbReference type="NCBI Taxonomy" id="479433"/>
    <lineage>
        <taxon>Bacteria</taxon>
        <taxon>Bacillati</taxon>
        <taxon>Actinomycetota</taxon>
        <taxon>Actinomycetes</taxon>
        <taxon>Catenulisporales</taxon>
        <taxon>Catenulisporaceae</taxon>
        <taxon>Catenulispora</taxon>
    </lineage>
</organism>
<dbReference type="PROSITE" id="PS00107">
    <property type="entry name" value="PROTEIN_KINASE_ATP"/>
    <property type="match status" value="1"/>
</dbReference>
<dbReference type="PANTHER" id="PTHR43289">
    <property type="entry name" value="MITOGEN-ACTIVATED PROTEIN KINASE KINASE KINASE 20-RELATED"/>
    <property type="match status" value="1"/>
</dbReference>
<dbReference type="Gene3D" id="3.30.200.20">
    <property type="entry name" value="Phosphorylase Kinase, domain 1"/>
    <property type="match status" value="1"/>
</dbReference>
<feature type="compositionally biased region" description="Polar residues" evidence="6">
    <location>
        <begin position="459"/>
        <end position="471"/>
    </location>
</feature>
<dbReference type="PROSITE" id="PS50011">
    <property type="entry name" value="PROTEIN_KINASE_DOM"/>
    <property type="match status" value="1"/>
</dbReference>
<dbReference type="InParanoid" id="C7QF43"/>
<sequence>MTMQTLGAGDPHRIGPYVLTGRLGAGGMGSVYLGWDPAGRPAAVKVVRTDFLQDPDFRARFRREISSARRVSGPWISRVLDADPDAESPWLATEYVAGPTLDAAVTRFGPLPTETVAVLAQCLGQALAAVHAAGVVHRDIKPNNILLAADGPRLIDFGIARATDDTKLTATHAGVLGVAGFIAPERIESQAMLPAGDVFAGGVVLAFAATGKLAFGSGEPVTVAYRVVHGEPDLSELPTELQPLVTQCLSKDPSRRPDAARLAAEAQRLRGESDWPGVPVTTTDWSGGGTTGDTLGLATTWLPKPLAMHTVRDYDLTAAHAAAETARLDLQDPRFGSLGGQSGAGRAAVGSGGVAGYGADIGPGRDAAALTGNALNAAGFGDMSGRGGAGGRGGPQGPQGPYAPRTQRPGDTEQLPPQRKKSVALIGGAAVLLAAIVAGGVALASGGSKTGGATALQGDASNQSSAQTTSGGKDGGDLSAGSSKPGDSLPTSNGVPPAGTSAPSSSGASAPAQGATSGGQAATSSSAGHSSVAPPAGTSAHTSSAPPASHTTAAPPPSTSHAPAPAPVPCGGTSSTPQGTGINCTFDTAGNGSSGGSPVLNSGGGVVGYLPQGTNWVICQAQGRTETESGGQYYNNWWAWTEANDKSWGWVSAVDGHGGANNGAFGSVPLCNGSKGSPPQ</sequence>
<dbReference type="InterPro" id="IPR000719">
    <property type="entry name" value="Prot_kinase_dom"/>
</dbReference>
<dbReference type="Pfam" id="PF00069">
    <property type="entry name" value="Pkinase"/>
    <property type="match status" value="1"/>
</dbReference>
<evidence type="ECO:0000256" key="1">
    <source>
        <dbReference type="ARBA" id="ARBA00022679"/>
    </source>
</evidence>
<dbReference type="RefSeq" id="WP_015794530.1">
    <property type="nucleotide sequence ID" value="NC_013131.1"/>
</dbReference>
<dbReference type="PROSITE" id="PS00108">
    <property type="entry name" value="PROTEIN_KINASE_ST"/>
    <property type="match status" value="1"/>
</dbReference>
<dbReference type="OrthoDB" id="9762169at2"/>
<keyword evidence="8" id="KW-0723">Serine/threonine-protein kinase</keyword>
<feature type="compositionally biased region" description="Gly residues" evidence="6">
    <location>
        <begin position="384"/>
        <end position="397"/>
    </location>
</feature>
<dbReference type="eggNOG" id="COG0515">
    <property type="taxonomic scope" value="Bacteria"/>
</dbReference>